<evidence type="ECO:0000313" key="6">
    <source>
        <dbReference type="Proteomes" id="UP000077098"/>
    </source>
</evidence>
<accession>A0A176XIG5</accession>
<dbReference type="InterPro" id="IPR018060">
    <property type="entry name" value="HTH_AraC"/>
</dbReference>
<evidence type="ECO:0000259" key="4">
    <source>
        <dbReference type="PROSITE" id="PS01124"/>
    </source>
</evidence>
<evidence type="ECO:0000256" key="1">
    <source>
        <dbReference type="ARBA" id="ARBA00023015"/>
    </source>
</evidence>
<sequence>MSLLSSHFDSRLFPAPIALSLWHDQISVIFDSRPRQSVEEGFFASVDAYLVGEVAVGFMRSRAQLFDRSRRKIARDGMDGYILQFYTNGTSEDRQGRHAARPGDLYVLDMAQPIATSVTDHSHLSLIVPRRMLAPLLKAPDECHERVVPAGLPIVALLRDTMASYFQNLVDMPVETAEAVLRPLLDLVAVAVSGQVDEEKTASLNFALFASVRRYVEANLLDSDLDAQVVAATFGLSRRSLYRMFESTGDFFHYVQERRLRRAHAALRALETRHVPIATIADKHGFPNPENFSRAFRRLFGMTPREARGLALALSQGPRVGEPQTAWSHWIGQIGR</sequence>
<dbReference type="Proteomes" id="UP000077098">
    <property type="component" value="Unassembled WGS sequence"/>
</dbReference>
<evidence type="ECO:0000313" key="5">
    <source>
        <dbReference type="EMBL" id="OAE48945.1"/>
    </source>
</evidence>
<dbReference type="PROSITE" id="PS00041">
    <property type="entry name" value="HTH_ARAC_FAMILY_1"/>
    <property type="match status" value="1"/>
</dbReference>
<reference evidence="5 6" key="1">
    <citation type="submission" date="2016-05" db="EMBL/GenBank/DDBJ databases">
        <authorList>
            <person name="Lavstsen T."/>
            <person name="Jespersen J.S."/>
        </authorList>
    </citation>
    <scope>NUCLEOTIDE SEQUENCE [LARGE SCALE GENOMIC DNA]</scope>
    <source>
        <strain evidence="5 6">KCJ1736</strain>
    </source>
</reference>
<proteinExistence type="predicted"/>
<comment type="caution">
    <text evidence="5">The sequence shown here is derived from an EMBL/GenBank/DDBJ whole genome shotgun (WGS) entry which is preliminary data.</text>
</comment>
<protein>
    <recommendedName>
        <fullName evidence="4">HTH araC/xylS-type domain-containing protein</fullName>
    </recommendedName>
</protein>
<dbReference type="PRINTS" id="PR00032">
    <property type="entry name" value="HTHARAC"/>
</dbReference>
<dbReference type="Gene3D" id="1.10.10.60">
    <property type="entry name" value="Homeodomain-like"/>
    <property type="match status" value="1"/>
</dbReference>
<keyword evidence="3" id="KW-0804">Transcription</keyword>
<gene>
    <name evidence="5" type="ORF">A7J57_20635</name>
</gene>
<evidence type="ECO:0000256" key="3">
    <source>
        <dbReference type="ARBA" id="ARBA00023163"/>
    </source>
</evidence>
<dbReference type="SMART" id="SM00342">
    <property type="entry name" value="HTH_ARAC"/>
    <property type="match status" value="1"/>
</dbReference>
<dbReference type="Pfam" id="PF12833">
    <property type="entry name" value="HTH_18"/>
    <property type="match status" value="1"/>
</dbReference>
<dbReference type="SUPFAM" id="SSF46689">
    <property type="entry name" value="Homeodomain-like"/>
    <property type="match status" value="1"/>
</dbReference>
<dbReference type="GO" id="GO:0043565">
    <property type="term" value="F:sequence-specific DNA binding"/>
    <property type="evidence" value="ECO:0007669"/>
    <property type="project" value="InterPro"/>
</dbReference>
<dbReference type="EMBL" id="LXPS01000004">
    <property type="protein sequence ID" value="OAE48945.1"/>
    <property type="molecule type" value="Genomic_DNA"/>
</dbReference>
<dbReference type="AlphaFoldDB" id="A0A176XIG5"/>
<dbReference type="InterPro" id="IPR050204">
    <property type="entry name" value="AraC_XylS_family_regulators"/>
</dbReference>
<dbReference type="GO" id="GO:0003700">
    <property type="term" value="F:DNA-binding transcription factor activity"/>
    <property type="evidence" value="ECO:0007669"/>
    <property type="project" value="InterPro"/>
</dbReference>
<dbReference type="InterPro" id="IPR018062">
    <property type="entry name" value="HTH_AraC-typ_CS"/>
</dbReference>
<feature type="domain" description="HTH araC/xylS-type" evidence="4">
    <location>
        <begin position="210"/>
        <end position="310"/>
    </location>
</feature>
<dbReference type="PROSITE" id="PS01124">
    <property type="entry name" value="HTH_ARAC_FAMILY_2"/>
    <property type="match status" value="1"/>
</dbReference>
<organism evidence="5 6">
    <name type="scientific">Agrobacterium tumefaciens</name>
    <dbReference type="NCBI Taxonomy" id="358"/>
    <lineage>
        <taxon>Bacteria</taxon>
        <taxon>Pseudomonadati</taxon>
        <taxon>Pseudomonadota</taxon>
        <taxon>Alphaproteobacteria</taxon>
        <taxon>Hyphomicrobiales</taxon>
        <taxon>Rhizobiaceae</taxon>
        <taxon>Rhizobium/Agrobacterium group</taxon>
        <taxon>Agrobacterium</taxon>
        <taxon>Agrobacterium tumefaciens complex</taxon>
    </lineage>
</organism>
<evidence type="ECO:0000256" key="2">
    <source>
        <dbReference type="ARBA" id="ARBA00023125"/>
    </source>
</evidence>
<dbReference type="InterPro" id="IPR009057">
    <property type="entry name" value="Homeodomain-like_sf"/>
</dbReference>
<keyword evidence="1" id="KW-0805">Transcription regulation</keyword>
<dbReference type="InterPro" id="IPR020449">
    <property type="entry name" value="Tscrpt_reg_AraC-type_HTH"/>
</dbReference>
<dbReference type="PANTHER" id="PTHR46796:SF6">
    <property type="entry name" value="ARAC SUBFAMILY"/>
    <property type="match status" value="1"/>
</dbReference>
<keyword evidence="2" id="KW-0238">DNA-binding</keyword>
<name>A0A176XIG5_AGRTU</name>
<dbReference type="PANTHER" id="PTHR46796">
    <property type="entry name" value="HTH-TYPE TRANSCRIPTIONAL ACTIVATOR RHAS-RELATED"/>
    <property type="match status" value="1"/>
</dbReference>